<evidence type="ECO:0000256" key="1">
    <source>
        <dbReference type="ARBA" id="ARBA00022723"/>
    </source>
</evidence>
<evidence type="ECO:0000259" key="4">
    <source>
        <dbReference type="Pfam" id="PF04055"/>
    </source>
</evidence>
<keyword evidence="2" id="KW-0408">Iron</keyword>
<keyword evidence="1" id="KW-0479">Metal-binding</keyword>
<dbReference type="InterPro" id="IPR058240">
    <property type="entry name" value="rSAM_sf"/>
</dbReference>
<evidence type="ECO:0000256" key="2">
    <source>
        <dbReference type="ARBA" id="ARBA00023004"/>
    </source>
</evidence>
<dbReference type="CDD" id="cd01335">
    <property type="entry name" value="Radical_SAM"/>
    <property type="match status" value="1"/>
</dbReference>
<dbReference type="InterPro" id="IPR040086">
    <property type="entry name" value="MJ0683-like"/>
</dbReference>
<evidence type="ECO:0000256" key="3">
    <source>
        <dbReference type="ARBA" id="ARBA00023014"/>
    </source>
</evidence>
<dbReference type="PANTHER" id="PTHR43432">
    <property type="entry name" value="SLR0285 PROTEIN"/>
    <property type="match status" value="1"/>
</dbReference>
<comment type="caution">
    <text evidence="5">The sequence shown here is derived from an EMBL/GenBank/DDBJ whole genome shotgun (WGS) entry which is preliminary data.</text>
</comment>
<reference evidence="5 6" key="1">
    <citation type="submission" date="2021-01" db="EMBL/GenBank/DDBJ databases">
        <title>C459-1 draft genome sequence.</title>
        <authorList>
            <person name="Zhang X.-F."/>
        </authorList>
    </citation>
    <scope>NUCLEOTIDE SEQUENCE [LARGE SCALE GENOMIC DNA]</scope>
    <source>
        <strain evidence="6">C459-1</strain>
    </source>
</reference>
<proteinExistence type="predicted"/>
<keyword evidence="6" id="KW-1185">Reference proteome</keyword>
<evidence type="ECO:0000313" key="6">
    <source>
        <dbReference type="Proteomes" id="UP000625283"/>
    </source>
</evidence>
<dbReference type="InterPro" id="IPR007197">
    <property type="entry name" value="rSAM"/>
</dbReference>
<dbReference type="Pfam" id="PF04055">
    <property type="entry name" value="Radical_SAM"/>
    <property type="match status" value="1"/>
</dbReference>
<sequence length="353" mass="40251">MEGENTIRGRGAQFNPHNGYKSQKYDQYFIEGIDQKEEDNNCTTFLSSNAKTLVHKVDSPDVGMNFSANPYQGCEHGCIYCYARNSHQYWDLSAGLDFERKIIVKENSPQLFEEFITKKNWDFSPIHLSGNTDCYQPIERSKQLTRKILQIALKHRQPISIITKNSLLLRDMDILVPLAQQKLVKVFVSITSLSEDTRQKLEPRTVTAAGRLKVVKTLSKEGIPVGVNVAPIIPGLTDHEIPTILKQSAENGALWAAYIIVRLNGQIGDIFQNWLSINYPDRSNKIWHAIQNCHQGHVNDSVFGQRMKGTGKISEIIRDTFNLHCRKNNLNKVEFTYSTRTKNTPQNQQLSLF</sequence>
<dbReference type="Proteomes" id="UP000625283">
    <property type="component" value="Unassembled WGS sequence"/>
</dbReference>
<feature type="domain" description="Radical SAM core" evidence="4">
    <location>
        <begin position="69"/>
        <end position="246"/>
    </location>
</feature>
<dbReference type="Gene3D" id="3.80.30.30">
    <property type="match status" value="1"/>
</dbReference>
<keyword evidence="3" id="KW-0411">Iron-sulfur</keyword>
<dbReference type="NCBIfam" id="NF033668">
    <property type="entry name" value="rSAM_PA0069"/>
    <property type="match status" value="1"/>
</dbReference>
<accession>A0ABS1QXY9</accession>
<dbReference type="SFLD" id="SFLDG01084">
    <property type="entry name" value="Uncharacterised_Radical_SAM_Su"/>
    <property type="match status" value="1"/>
</dbReference>
<protein>
    <submittedName>
        <fullName evidence="5">PA0069 family radical SAM protein</fullName>
    </submittedName>
</protein>
<evidence type="ECO:0000313" key="5">
    <source>
        <dbReference type="EMBL" id="MBL1407297.1"/>
    </source>
</evidence>
<dbReference type="SFLD" id="SFLDS00029">
    <property type="entry name" value="Radical_SAM"/>
    <property type="match status" value="1"/>
</dbReference>
<dbReference type="RefSeq" id="WP_202101114.1">
    <property type="nucleotide sequence ID" value="NZ_JAERTY010000001.1"/>
</dbReference>
<dbReference type="PANTHER" id="PTHR43432:SF3">
    <property type="entry name" value="SLR0285 PROTEIN"/>
    <property type="match status" value="1"/>
</dbReference>
<organism evidence="5 6">
    <name type="scientific">Sphingobacterium faecale</name>
    <dbReference type="NCBI Taxonomy" id="2803775"/>
    <lineage>
        <taxon>Bacteria</taxon>
        <taxon>Pseudomonadati</taxon>
        <taxon>Bacteroidota</taxon>
        <taxon>Sphingobacteriia</taxon>
        <taxon>Sphingobacteriales</taxon>
        <taxon>Sphingobacteriaceae</taxon>
        <taxon>Sphingobacterium</taxon>
    </lineage>
</organism>
<dbReference type="EMBL" id="JAERTY010000001">
    <property type="protein sequence ID" value="MBL1407297.1"/>
    <property type="molecule type" value="Genomic_DNA"/>
</dbReference>
<name>A0ABS1QXY9_9SPHI</name>
<gene>
    <name evidence="5" type="ORF">JKG61_00895</name>
</gene>
<dbReference type="SUPFAM" id="SSF102114">
    <property type="entry name" value="Radical SAM enzymes"/>
    <property type="match status" value="1"/>
</dbReference>